<reference evidence="2 3" key="1">
    <citation type="submission" date="2019-08" db="EMBL/GenBank/DDBJ databases">
        <authorList>
            <person name="Alioto T."/>
            <person name="Alioto T."/>
            <person name="Gomez Garrido J."/>
        </authorList>
    </citation>
    <scope>NUCLEOTIDE SEQUENCE [LARGE SCALE GENOMIC DNA]</scope>
</reference>
<evidence type="ECO:0000259" key="1">
    <source>
        <dbReference type="Pfam" id="PF00078"/>
    </source>
</evidence>
<keyword evidence="2" id="KW-0808">Transferase</keyword>
<dbReference type="AlphaFoldDB" id="A0A5E4MKX7"/>
<dbReference type="InterPro" id="IPR000477">
    <property type="entry name" value="RT_dom"/>
</dbReference>
<dbReference type="Pfam" id="PF00078">
    <property type="entry name" value="RVT_1"/>
    <property type="match status" value="1"/>
</dbReference>
<dbReference type="PANTHER" id="PTHR19446">
    <property type="entry name" value="REVERSE TRANSCRIPTASES"/>
    <property type="match status" value="1"/>
</dbReference>
<evidence type="ECO:0000313" key="3">
    <source>
        <dbReference type="Proteomes" id="UP000325440"/>
    </source>
</evidence>
<keyword evidence="2" id="KW-0548">Nucleotidyltransferase</keyword>
<keyword evidence="3" id="KW-1185">Reference proteome</keyword>
<feature type="domain" description="Reverse transcriptase" evidence="1">
    <location>
        <begin position="12"/>
        <end position="119"/>
    </location>
</feature>
<dbReference type="OrthoDB" id="415068at2759"/>
<dbReference type="EMBL" id="CABPRJ010000950">
    <property type="protein sequence ID" value="VVC31581.1"/>
    <property type="molecule type" value="Genomic_DNA"/>
</dbReference>
<accession>A0A5E4MKX7</accession>
<sequence length="141" mass="16745">MLFNPGKPSEDVISYRSISHFPSLSKLLEKLLLKRLKPIIEEKHFISDNQIGFHSKYSTIDQVHCFTNIISKALEEKDYCCGVFLDVVQAFVKIWYKDFLIKLRNQLPHTWCALFELFLTDHQFRVMHEEFIFTLTEKVVF</sequence>
<gene>
    <name evidence="2" type="ORF">CINCED_3A018136</name>
</gene>
<proteinExistence type="predicted"/>
<name>A0A5E4MKX7_9HEMI</name>
<protein>
    <submittedName>
        <fullName evidence="2">Reverse transcriptase domain</fullName>
    </submittedName>
</protein>
<organism evidence="2 3">
    <name type="scientific">Cinara cedri</name>
    <dbReference type="NCBI Taxonomy" id="506608"/>
    <lineage>
        <taxon>Eukaryota</taxon>
        <taxon>Metazoa</taxon>
        <taxon>Ecdysozoa</taxon>
        <taxon>Arthropoda</taxon>
        <taxon>Hexapoda</taxon>
        <taxon>Insecta</taxon>
        <taxon>Pterygota</taxon>
        <taxon>Neoptera</taxon>
        <taxon>Paraneoptera</taxon>
        <taxon>Hemiptera</taxon>
        <taxon>Sternorrhyncha</taxon>
        <taxon>Aphidomorpha</taxon>
        <taxon>Aphidoidea</taxon>
        <taxon>Aphididae</taxon>
        <taxon>Lachninae</taxon>
        <taxon>Cinara</taxon>
    </lineage>
</organism>
<dbReference type="GO" id="GO:0003964">
    <property type="term" value="F:RNA-directed DNA polymerase activity"/>
    <property type="evidence" value="ECO:0007669"/>
    <property type="project" value="UniProtKB-KW"/>
</dbReference>
<dbReference type="Proteomes" id="UP000325440">
    <property type="component" value="Unassembled WGS sequence"/>
</dbReference>
<evidence type="ECO:0000313" key="2">
    <source>
        <dbReference type="EMBL" id="VVC31581.1"/>
    </source>
</evidence>
<keyword evidence="2" id="KW-0695">RNA-directed DNA polymerase</keyword>